<protein>
    <submittedName>
        <fullName evidence="4">Uncharacterized protein</fullName>
    </submittedName>
</protein>
<dbReference type="EMBL" id="ANFO01000239">
    <property type="protein sequence ID" value="KGQ11132.1"/>
    <property type="molecule type" value="Genomic_DNA"/>
</dbReference>
<accession>A0A0A2VXP7</accession>
<dbReference type="Pfam" id="PF07520">
    <property type="entry name" value="SrfB"/>
    <property type="match status" value="1"/>
</dbReference>
<comment type="caution">
    <text evidence="4">The sequence shown here is derived from an EMBL/GenBank/DDBJ whole genome shotgun (WGS) entry which is preliminary data.</text>
</comment>
<gene>
    <name evidence="4" type="ORF">BBAD15_g3145</name>
</gene>
<dbReference type="InterPro" id="IPR017030">
    <property type="entry name" value="Vir_effector_SfrC"/>
</dbReference>
<reference evidence="4 5" key="1">
    <citation type="submission" date="2012-10" db="EMBL/GenBank/DDBJ databases">
        <title>Genome sequencing and analysis of entomopathogenic fungi Beauveria bassiana D1-5.</title>
        <authorList>
            <person name="Li Q."/>
            <person name="Wang L."/>
            <person name="Zhang Z."/>
            <person name="Wang Q."/>
            <person name="Ren J."/>
            <person name="Wang M."/>
            <person name="Xu W."/>
            <person name="Wang J."/>
            <person name="Lu Y."/>
            <person name="Du Q."/>
            <person name="Sun Z."/>
        </authorList>
    </citation>
    <scope>NUCLEOTIDE SEQUENCE [LARGE SCALE GENOMIC DNA]</scope>
    <source>
        <strain evidence="4 5">D1-5</strain>
    </source>
</reference>
<feature type="coiled-coil region" evidence="1">
    <location>
        <begin position="1948"/>
        <end position="1975"/>
    </location>
</feature>
<evidence type="ECO:0000256" key="1">
    <source>
        <dbReference type="SAM" id="Coils"/>
    </source>
</evidence>
<dbReference type="NCBIfam" id="NF040486">
    <property type="entry name" value="SrfA_fam"/>
    <property type="match status" value="1"/>
</dbReference>
<organism evidence="4 5">
    <name type="scientific">Beauveria bassiana D1-5</name>
    <dbReference type="NCBI Taxonomy" id="1245745"/>
    <lineage>
        <taxon>Eukaryota</taxon>
        <taxon>Fungi</taxon>
        <taxon>Dikarya</taxon>
        <taxon>Ascomycota</taxon>
        <taxon>Pezizomycotina</taxon>
        <taxon>Sordariomycetes</taxon>
        <taxon>Hypocreomycetidae</taxon>
        <taxon>Hypocreales</taxon>
        <taxon>Cordycipitaceae</taxon>
        <taxon>Beauveria</taxon>
    </lineage>
</organism>
<keyword evidence="3" id="KW-0812">Transmembrane</keyword>
<dbReference type="InterPro" id="IPR009216">
    <property type="entry name" value="Virulence_factor_SrfB"/>
</dbReference>
<keyword evidence="1" id="KW-0175">Coiled coil</keyword>
<proteinExistence type="predicted"/>
<keyword evidence="3" id="KW-1133">Transmembrane helix</keyword>
<dbReference type="HOGENOM" id="CLU_228195_0_0_1"/>
<feature type="region of interest" description="Disordered" evidence="2">
    <location>
        <begin position="2362"/>
        <end position="2386"/>
    </location>
</feature>
<dbReference type="InterPro" id="IPR047774">
    <property type="entry name" value="SrfA-like"/>
</dbReference>
<evidence type="ECO:0000313" key="4">
    <source>
        <dbReference type="EMBL" id="KGQ11132.1"/>
    </source>
</evidence>
<feature type="region of interest" description="Disordered" evidence="2">
    <location>
        <begin position="281"/>
        <end position="328"/>
    </location>
</feature>
<sequence>MFLYSDRLEKFQSMGENGQAVYISALQLRETLRLRRHAAIADMLAIPQVSEQGDRIDWYAPFSGDVIPWSAATESEKQTALSQLELNHASLRKFSEELGQHKLPEQRLFGQLLNKALQFPDNQHVWLVDGKPVVSFWGFVNARHQMRLDPLDCLRPTVSPPSPALPFSPVTPVAAVQTEPVNTSVAPLRRGWWWRFPAWLRWLLPLLLLLLIALFFLRSCVPGATLPGLNGLNGYISQPVSSEPTVALHPASGGVSASGGVPIHAQVSETAAGAEITPEAGVESASLVPDPEQHAGNEPVQPSEPLAQAEAPAAEVQPAQPENAEPANNAVAKTPLSIPGSALAQGNTDFLNGRWHAGSGIQDRRTGKPLSLNYQIKNGQGEVQMTRGDGVDCRGAVKAAIQSGQLVINNQGEAQCSDGSVYQMPEILCTPGAQSVADSRGNGIQFLDFAFNLPARKEYGEFLRQQGEGPVMRLIYREREDKFQIPGPDNVPAKYAESEYSLSTEESLRLLQGVWLPLPFFRFSPPRAFAQGPTNWVRVQFHELAEPDEKGNCWRAVVIFDTRILPNHSNTQYLAPGEDDVRSGTGFALARHNHEMGEFLALPWVDEWLRDVYTTQAKERLKQHYEDNEEKLLLKEHQAHYLNLLSVLDKDIKLPEVQVNDVKIRDTAIPVDLVLDIGNSRSCGILIEEHRDDNKGLSQLYQLQLRDLSLPQYVYNEPFDSRLEFAQAEFGKQDFSLKSGRSEAFTWPTIGRVGGRRSVWRRSVWERKVQQAFVKSDREPLATAAPLLYMLNDQGELLINLHEDRRMPVFSPIYTRSSLMTMMLSEVLSQALMQINSPAQRLKMNHASTPRRLRNVIMTVPPAMPKPERAIFEQGMCDAIRLVWKALGWEEMDYEGDDINQLKHPHPGVHVKWDEATCGQLVYMYNETQNYFGGRTDEFFVATRRQDNQQTSQDKRSLKVASIDIGGGTTDLVITRYTLDDGQGVNVRITPKQLFREGFKVAGDDILLDVIQLYIQPAVKAAIMKVGHSDMAAESMMSQLFGSEAIDAGKQVLRQQLTLQIFAPLALAILHRYEDYLPENGREVLNYRFREMLPESQPTAKVQEYVNELVRVGQLSDVAPFSILDVPLEVDISQLHNEFIDPRNGRMNICHSLRALCEVLWHYKCDVLLLTGRPSRLPGIQALIRQLQPVPPSRVLPLHGYETGGWYPFNKKGCIDDPKSTAVVGAMLCLLAEGSRLNNFYFRTANFQPYSTIRYLGMLDSNNVIKDGNVFYRDIDLDRPDFELDQNQSFESRGEMRIGFRQLDNERWPASALYTLKITNSKLAAELAGDAVIKMQLIAEQGKPRGGEESVSPEKFKLEQPTLEFGSGRGIKKDDVAFQLNTLGWQDVEAGAGEAIEWIASVRQDAPKLNTEADRLTLKLRRSRNKARRLAIATAKPMTIGFFGLSQAGKSYLISALAAGESGKLETRLGGKLLDFLIHINPAGGGKEATGLVTRFSRHQGSNDEQWPVTLQLFSEMDMGKILANAFIHDFNQEKFEWDCDEKRVNDLLSTLDKRRRPSRVAGVSEDDVVSLWDYVVRHASKSQKSLNTHYWPQAVALAPWLTIEDRGRLFSVIWGQVEDLTQAYIHFAHTLQKLAGAQEVHAPLTTLVCEENGRLVQKDSIMNVDMLERLNRETDCQVEVCPVINGQTQPPVSLSLAELTALTVELHIPLSAKPREEMFEEVDLLDFPGYRGRLGVESMDDVQREVNSEDSNPLAQLILRGKVAYLFERYTENQEMNVLVVCTASTKQSEVKEVGDVLDEWIGYTQGRTAEEREARLPGLVWALTMFDLRISQNLPHDETLLRQSWGHGGMIKMAMTERFGKYKWMQEWRPGQAFNNTFLVRKPRHQTPFIRLSGGIESEFDSENREKLDLMRKTFIEDEAVNRYIAKPDEAWDAMLGLNDGGMSRMAEYLKQVAHKEMKLERIAKQLQDLRHELVEGSLGNWYQPEGDQDVAKKARIAEEILEVLKKRSGMHGELLARLVPSRKALQELYMQQTVVPVEAVEQEETSLFDIGVEDAFGTEKPAATTHSHELSFARHALQHWINHLRALPENPAVLNYIKLPLPVVEALVDELITSLLRLRVEAQLESVMMNTEQAGVRREKMVERQVSRVLHVMSDFVTWLGYQSLAEHKRPARPNQPDQPIFTLPKQCESVAWMGDERLVRLTPQQINYSAIFIIDWLVGLEELIKENAGHSAGREISAAQNEKLGAIIHLINRAQDNQGNQFLDGNGMWVNSEVYLALPSLSVEQDVTQVQVGPSLVDALLANRQAAYRLTVKDGEGLKEFGVLTLHDGLLSSQAGGENLPLVNTHKLQDSVPEPVLEVSEPAPEPLAEPTPVAEPESAPAPAKSKTLPLILVGIVILALLGGAAWWFTRTPAEPVAAALTTKLTPKTEAAGPCGDDLMGKGNDLEFVKGCLRSQPSSAQLLGIIEKAKAEKRCDIAQRLYAYKAQSGDTQMALHYAQEYDPKTAVEGSCFAADPQTALYWYENIVNQDPQNTEAKNRLAELKK</sequence>
<dbReference type="STRING" id="1245745.A0A0A2VXP7"/>
<dbReference type="SUPFAM" id="SSF53067">
    <property type="entry name" value="Actin-like ATPase domain"/>
    <property type="match status" value="1"/>
</dbReference>
<evidence type="ECO:0000256" key="3">
    <source>
        <dbReference type="SAM" id="Phobius"/>
    </source>
</evidence>
<dbReference type="Proteomes" id="UP000030106">
    <property type="component" value="Unassembled WGS sequence"/>
</dbReference>
<evidence type="ECO:0000313" key="5">
    <source>
        <dbReference type="Proteomes" id="UP000030106"/>
    </source>
</evidence>
<name>A0A0A2VXP7_BEABA</name>
<keyword evidence="3" id="KW-0472">Membrane</keyword>
<feature type="transmembrane region" description="Helical" evidence="3">
    <location>
        <begin position="2392"/>
        <end position="2412"/>
    </location>
</feature>
<feature type="compositionally biased region" description="Low complexity" evidence="2">
    <location>
        <begin position="307"/>
        <end position="328"/>
    </location>
</feature>
<evidence type="ECO:0000256" key="2">
    <source>
        <dbReference type="SAM" id="MobiDB-lite"/>
    </source>
</evidence>
<dbReference type="Pfam" id="PF10139">
    <property type="entry name" value="Virul_Fac"/>
    <property type="match status" value="1"/>
</dbReference>
<dbReference type="InterPro" id="IPR043129">
    <property type="entry name" value="ATPase_NBD"/>
</dbReference>
<feature type="transmembrane region" description="Helical" evidence="3">
    <location>
        <begin position="199"/>
        <end position="217"/>
    </location>
</feature>
<feature type="compositionally biased region" description="Low complexity" evidence="2">
    <location>
        <begin position="2374"/>
        <end position="2386"/>
    </location>
</feature>